<dbReference type="Proteomes" id="UP001062846">
    <property type="component" value="Chromosome 6"/>
</dbReference>
<dbReference type="EMBL" id="CM046393">
    <property type="protein sequence ID" value="KAI8552963.1"/>
    <property type="molecule type" value="Genomic_DNA"/>
</dbReference>
<proteinExistence type="predicted"/>
<comment type="caution">
    <text evidence="1">The sequence shown here is derived from an EMBL/GenBank/DDBJ whole genome shotgun (WGS) entry which is preliminary data.</text>
</comment>
<reference evidence="1" key="1">
    <citation type="submission" date="2022-02" db="EMBL/GenBank/DDBJ databases">
        <title>Plant Genome Project.</title>
        <authorList>
            <person name="Zhang R.-G."/>
        </authorList>
    </citation>
    <scope>NUCLEOTIDE SEQUENCE</scope>
    <source>
        <strain evidence="1">AT1</strain>
    </source>
</reference>
<name>A0ACC0NHY0_RHOML</name>
<evidence type="ECO:0000313" key="1">
    <source>
        <dbReference type="EMBL" id="KAI8552963.1"/>
    </source>
</evidence>
<evidence type="ECO:0000313" key="2">
    <source>
        <dbReference type="Proteomes" id="UP001062846"/>
    </source>
</evidence>
<sequence length="338" mass="38356">MMNYASSGSWVFSLHTPPELRRTGRLIVFESISLAVTIKQKILDIQALMVPYASEVLMVDILYLMVGSSVMGALSRHWWLHIPYWPFGSRTMVPPDLAMFGDKLREMDLVCMYSFHFSPRLSIQTTEQVMDFYMPLLLYLEIHDTTFQIYRKLADKVSASGFYVVVPDFFYGDPFYGDPFATENAERPLPVWLKDHGPDKGFEDAKPVIQALKSKGISSIGAAGFCWGAKPVLELGKYAYIQAAVLLHPSFVSLEDVQAVKVPISILGAEVDRMSPQELLKKFEEALNAKPEVDSFVKIFPGVEHGWTVRYKDEDEVAVKCADEAHEDMLNWFVKYVK</sequence>
<accession>A0ACC0NHY0</accession>
<protein>
    <submittedName>
        <fullName evidence="1">Uncharacterized protein</fullName>
    </submittedName>
</protein>
<keyword evidence="2" id="KW-1185">Reference proteome</keyword>
<gene>
    <name evidence="1" type="ORF">RHMOL_Rhmol06G0308800</name>
</gene>
<organism evidence="1 2">
    <name type="scientific">Rhododendron molle</name>
    <name type="common">Chinese azalea</name>
    <name type="synonym">Azalea mollis</name>
    <dbReference type="NCBI Taxonomy" id="49168"/>
    <lineage>
        <taxon>Eukaryota</taxon>
        <taxon>Viridiplantae</taxon>
        <taxon>Streptophyta</taxon>
        <taxon>Embryophyta</taxon>
        <taxon>Tracheophyta</taxon>
        <taxon>Spermatophyta</taxon>
        <taxon>Magnoliopsida</taxon>
        <taxon>eudicotyledons</taxon>
        <taxon>Gunneridae</taxon>
        <taxon>Pentapetalae</taxon>
        <taxon>asterids</taxon>
        <taxon>Ericales</taxon>
        <taxon>Ericaceae</taxon>
        <taxon>Ericoideae</taxon>
        <taxon>Rhodoreae</taxon>
        <taxon>Rhododendron</taxon>
    </lineage>
</organism>